<feature type="signal peptide" evidence="8">
    <location>
        <begin position="1"/>
        <end position="42"/>
    </location>
</feature>
<dbReference type="GO" id="GO:0005681">
    <property type="term" value="C:spliceosomal complex"/>
    <property type="evidence" value="ECO:0007669"/>
    <property type="project" value="UniProtKB-KW"/>
</dbReference>
<evidence type="ECO:0000256" key="6">
    <source>
        <dbReference type="ARBA" id="ARBA00023242"/>
    </source>
</evidence>
<reference evidence="10" key="1">
    <citation type="submission" date="2025-08" db="UniProtKB">
        <authorList>
            <consortium name="RefSeq"/>
        </authorList>
    </citation>
    <scope>IDENTIFICATION</scope>
</reference>
<evidence type="ECO:0000256" key="3">
    <source>
        <dbReference type="ARBA" id="ARBA00022664"/>
    </source>
</evidence>
<organism evidence="9 10">
    <name type="scientific">Acanthaster planci</name>
    <name type="common">Crown-of-thorns starfish</name>
    <dbReference type="NCBI Taxonomy" id="133434"/>
    <lineage>
        <taxon>Eukaryota</taxon>
        <taxon>Metazoa</taxon>
        <taxon>Echinodermata</taxon>
        <taxon>Eleutherozoa</taxon>
        <taxon>Asterozoa</taxon>
        <taxon>Asteroidea</taxon>
        <taxon>Valvatacea</taxon>
        <taxon>Valvatida</taxon>
        <taxon>Acanthasteridae</taxon>
        <taxon>Acanthaster</taxon>
    </lineage>
</organism>
<gene>
    <name evidence="10" type="primary">LOC110976448</name>
</gene>
<dbReference type="RefSeq" id="XP_022085408.1">
    <property type="nucleotide sequence ID" value="XM_022229716.1"/>
</dbReference>
<feature type="compositionally biased region" description="Basic residues" evidence="7">
    <location>
        <begin position="227"/>
        <end position="239"/>
    </location>
</feature>
<keyword evidence="3" id="KW-0507">mRNA processing</keyword>
<evidence type="ECO:0000313" key="9">
    <source>
        <dbReference type="Proteomes" id="UP000694845"/>
    </source>
</evidence>
<protein>
    <submittedName>
        <fullName evidence="10">Pre-mRNA-splicing factor 38B-like isoform X2</fullName>
    </submittedName>
</protein>
<dbReference type="AlphaFoldDB" id="A0A8B7XX07"/>
<dbReference type="GO" id="GO:0006397">
    <property type="term" value="P:mRNA processing"/>
    <property type="evidence" value="ECO:0007669"/>
    <property type="project" value="UniProtKB-KW"/>
</dbReference>
<feature type="compositionally biased region" description="Basic residues" evidence="7">
    <location>
        <begin position="350"/>
        <end position="360"/>
    </location>
</feature>
<keyword evidence="5" id="KW-0508">mRNA splicing</keyword>
<dbReference type="OrthoDB" id="3881at2759"/>
<feature type="compositionally biased region" description="Basic and acidic residues" evidence="7">
    <location>
        <begin position="283"/>
        <end position="327"/>
    </location>
</feature>
<evidence type="ECO:0000256" key="1">
    <source>
        <dbReference type="ARBA" id="ARBA00004123"/>
    </source>
</evidence>
<keyword evidence="4" id="KW-0747">Spliceosome</keyword>
<keyword evidence="9" id="KW-1185">Reference proteome</keyword>
<keyword evidence="6" id="KW-0539">Nucleus</keyword>
<keyword evidence="8" id="KW-0732">Signal</keyword>
<name>A0A8B7XX07_ACAPL</name>
<evidence type="ECO:0000256" key="5">
    <source>
        <dbReference type="ARBA" id="ARBA00023187"/>
    </source>
</evidence>
<feature type="compositionally biased region" description="Basic and acidic residues" evidence="7">
    <location>
        <begin position="335"/>
        <end position="349"/>
    </location>
</feature>
<feature type="compositionally biased region" description="Basic and acidic residues" evidence="7">
    <location>
        <begin position="192"/>
        <end position="210"/>
    </location>
</feature>
<comment type="subcellular location">
    <subcellularLocation>
        <location evidence="1">Nucleus</location>
    </subcellularLocation>
</comment>
<sequence>MGKGQSTNVWSDRHVWWGTWRRGWRHRLLGLLSSLQVVHLEADQETAERPPYTHRFPLHPRAGFHVRQVDILNHLLICGSGWNRIWRMRRVVRVSTQLSGRCSVIDVSCIPSLINEEIDCKAGSGSVMTIGEMVRSFLTKLEWFSTLFPRIPVPIMKDLEVKLQEWKVGFLERQRQQQLEEGTEEDGYQEIEGGRDAERQPRNREKTRSRSRDRHRSRSKDRFRSRSKDRRRSRSRERRSRNDDRHRRSRSRERKRRSRSSERRHRRSQERSRERRRSRSRERRRERDGDDYSRALQRERERQQRERRERRSSSRERRHSRDRDRRSNRDRRRSRSSDRKKSHSVDKERRRSHSPSQGRR</sequence>
<evidence type="ECO:0000256" key="8">
    <source>
        <dbReference type="SAM" id="SignalP"/>
    </source>
</evidence>
<proteinExistence type="inferred from homology"/>
<feature type="region of interest" description="Disordered" evidence="7">
    <location>
        <begin position="178"/>
        <end position="360"/>
    </location>
</feature>
<evidence type="ECO:0000313" key="10">
    <source>
        <dbReference type="RefSeq" id="XP_022085408.1"/>
    </source>
</evidence>
<evidence type="ECO:0000256" key="2">
    <source>
        <dbReference type="ARBA" id="ARBA00006164"/>
    </source>
</evidence>
<dbReference type="PANTHER" id="PTHR23142">
    <property type="entry name" value="PRE-MRNA-SPLICING FACTOR 38A-RELATED"/>
    <property type="match status" value="1"/>
</dbReference>
<dbReference type="GO" id="GO:0008380">
    <property type="term" value="P:RNA splicing"/>
    <property type="evidence" value="ECO:0007669"/>
    <property type="project" value="UniProtKB-KW"/>
</dbReference>
<feature type="chain" id="PRO_5034119900" evidence="8">
    <location>
        <begin position="43"/>
        <end position="360"/>
    </location>
</feature>
<evidence type="ECO:0000256" key="4">
    <source>
        <dbReference type="ARBA" id="ARBA00022728"/>
    </source>
</evidence>
<dbReference type="Proteomes" id="UP000694845">
    <property type="component" value="Unplaced"/>
</dbReference>
<evidence type="ECO:0000256" key="7">
    <source>
        <dbReference type="SAM" id="MobiDB-lite"/>
    </source>
</evidence>
<dbReference type="GeneID" id="110976448"/>
<feature type="compositionally biased region" description="Basic residues" evidence="7">
    <location>
        <begin position="247"/>
        <end position="282"/>
    </location>
</feature>
<accession>A0A8B7XX07</accession>
<comment type="similarity">
    <text evidence="2">Belongs to the PRP38 family.</text>
</comment>
<dbReference type="InterPro" id="IPR005037">
    <property type="entry name" value="PRP38"/>
</dbReference>